<dbReference type="Gene3D" id="2.70.98.40">
    <property type="entry name" value="Glycoside hydrolase, family 65, N-terminal domain"/>
    <property type="match status" value="1"/>
</dbReference>
<dbReference type="InterPro" id="IPR008928">
    <property type="entry name" value="6-hairpin_glycosidase_sf"/>
</dbReference>
<dbReference type="PANTHER" id="PTHR37469">
    <property type="entry name" value="CELLOBIONIC ACID PHOSPHORYLASE-RELATED"/>
    <property type="match status" value="1"/>
</dbReference>
<keyword evidence="5" id="KW-1185">Reference proteome</keyword>
<dbReference type="Pfam" id="PF17167">
    <property type="entry name" value="Glyco_hydro_94"/>
    <property type="match status" value="2"/>
</dbReference>
<proteinExistence type="predicted"/>
<dbReference type="InterPro" id="IPR037018">
    <property type="entry name" value="GH65_N"/>
</dbReference>
<keyword evidence="1" id="KW-0328">Glycosyltransferase</keyword>
<dbReference type="EMBL" id="CP063304">
    <property type="protein sequence ID" value="QOV18334.1"/>
    <property type="molecule type" value="Genomic_DNA"/>
</dbReference>
<protein>
    <submittedName>
        <fullName evidence="4">Cellobiose phosphorylase</fullName>
    </submittedName>
</protein>
<dbReference type="Proteomes" id="UP000593601">
    <property type="component" value="Chromosome"/>
</dbReference>
<sequence length="901" mass="102886">MSRGGVFLGYHFIDEDGSFVLEEPDNSSYLYLPLVNPAGVMSSITPDGHGDNKLSQDEFLLPPVSACDLHGQAPSRNFWCYIRGYGPWSVYGQSAAQESRRYTDHAEPVSMTAGPFWQKIMRTCPETGLKAEVLSFCPVTDTKAELMKITLINEGDKPISLVPLTAILLFGRGADHIRDHRHVTSLLQRFRITEDGIVLTPSMTFDERGHQVNRESYGVFARQDANRHPDAAIPLVDDFIGEGGSLLWPQAVVHMKQNDLWKSAGDHAEGKEGIAALRFAEITLQPHKSTSFQIVMSYNDDGKEYLNRERMDEAFLQMKEYWSMQKSILFKTGDSNFDFWMQWVTMQPQLRRIYGCSFLPYHDYGRGGRGWRDLWQDCLALILNDPEQVRGDLLSFFAGVRIDGSNATIIGSRPGEFKADRNEIVRVWMDHGYWPYATIQLYLDASGDYDFLFEKNTYFSDSQLQRGELISKKQNLTPDHQLMTKNGKPYEGTVLEHLLVQQLTQFYDVGDHNHMRLRGADWNDALDMAADKGESVAFTAAYAANIGDMAKLLRHMKEHKKTDKVWLAEEILLLLEVKAKQYESSDEKQQILKEYCEKTGSGVSGKRKAYPVEKLASQLDWMSAWIQNHIRMTETVEDGEGSLWFNGYYDNHGDPVEKSQDGVRMMLTGQVFAILSGTATDEQVARIARAADRYLYDQKVGGYRLNTDFHETKMDLGRMFGFAYGNKENGAVFCHMAVMYAYALYERRFAKEGFKVMKSLYEQSADFDSSRIYPGIPEYFDPDGRGMYTYLTGAASWMVLTVMSQMYGVRGYKGNLQLLPQLLAEQFDRDGCASVTFHFAGRKLNVVYINRNHLEVGDYEVEEILLDKTKLSFDFKKPEIKRELIKDLSKDEIHKIRVILQ</sequence>
<dbReference type="KEGG" id="bliq:INP51_09905"/>
<evidence type="ECO:0000259" key="3">
    <source>
        <dbReference type="Pfam" id="PF17167"/>
    </source>
</evidence>
<dbReference type="GO" id="GO:0016757">
    <property type="term" value="F:glycosyltransferase activity"/>
    <property type="evidence" value="ECO:0007669"/>
    <property type="project" value="UniProtKB-KW"/>
</dbReference>
<dbReference type="SUPFAM" id="SSF48208">
    <property type="entry name" value="Six-hairpin glycosidases"/>
    <property type="match status" value="1"/>
</dbReference>
<feature type="domain" description="Glycosyl hydrolase 94 catalytic" evidence="3">
    <location>
        <begin position="329"/>
        <end position="564"/>
    </location>
</feature>
<reference evidence="4 5" key="1">
    <citation type="submission" date="2020-10" db="EMBL/GenBank/DDBJ databases">
        <title>Blautia liquoris sp.nov., isolated from the mud in a fermentation cellar used for the production of Chinese strong-flavoured liquor.</title>
        <authorList>
            <person name="Lu L."/>
        </authorList>
    </citation>
    <scope>NUCLEOTIDE SEQUENCE [LARGE SCALE GENOMIC DNA]</scope>
    <source>
        <strain evidence="4 5">LZLJ-3</strain>
    </source>
</reference>
<accession>A0A7M2REE1</accession>
<evidence type="ECO:0000313" key="5">
    <source>
        <dbReference type="Proteomes" id="UP000593601"/>
    </source>
</evidence>
<evidence type="ECO:0000313" key="4">
    <source>
        <dbReference type="EMBL" id="QOV18334.1"/>
    </source>
</evidence>
<name>A0A7M2REE1_9FIRM</name>
<dbReference type="PANTHER" id="PTHR37469:SF2">
    <property type="entry name" value="CELLOBIONIC ACID PHOSPHORYLASE"/>
    <property type="match status" value="1"/>
</dbReference>
<dbReference type="InterPro" id="IPR052047">
    <property type="entry name" value="GH94_Enzymes"/>
</dbReference>
<dbReference type="InterPro" id="IPR012341">
    <property type="entry name" value="6hp_glycosidase-like_sf"/>
</dbReference>
<keyword evidence="2" id="KW-0808">Transferase</keyword>
<evidence type="ECO:0000256" key="1">
    <source>
        <dbReference type="ARBA" id="ARBA00022676"/>
    </source>
</evidence>
<organism evidence="4 5">
    <name type="scientific">Blautia liquoris</name>
    <dbReference type="NCBI Taxonomy" id="2779518"/>
    <lineage>
        <taxon>Bacteria</taxon>
        <taxon>Bacillati</taxon>
        <taxon>Bacillota</taxon>
        <taxon>Clostridia</taxon>
        <taxon>Lachnospirales</taxon>
        <taxon>Lachnospiraceae</taxon>
        <taxon>Blautia</taxon>
    </lineage>
</organism>
<dbReference type="GO" id="GO:0005975">
    <property type="term" value="P:carbohydrate metabolic process"/>
    <property type="evidence" value="ECO:0007669"/>
    <property type="project" value="InterPro"/>
</dbReference>
<feature type="domain" description="Glycosyl hydrolase 94 catalytic" evidence="3">
    <location>
        <begin position="640"/>
        <end position="806"/>
    </location>
</feature>
<gene>
    <name evidence="4" type="ORF">INP51_09905</name>
</gene>
<dbReference type="InterPro" id="IPR033432">
    <property type="entry name" value="GH94_catalytic"/>
</dbReference>
<dbReference type="AlphaFoldDB" id="A0A7M2REE1"/>
<dbReference type="Gene3D" id="1.50.10.10">
    <property type="match status" value="1"/>
</dbReference>
<evidence type="ECO:0000256" key="2">
    <source>
        <dbReference type="ARBA" id="ARBA00022679"/>
    </source>
</evidence>